<reference evidence="2" key="1">
    <citation type="submission" date="2016-11" db="UniProtKB">
        <authorList>
            <consortium name="WormBaseParasite"/>
        </authorList>
    </citation>
    <scope>IDENTIFICATION</scope>
</reference>
<dbReference type="WBParaSite" id="Hba_03569">
    <property type="protein sequence ID" value="Hba_03569"/>
    <property type="gene ID" value="Hba_03569"/>
</dbReference>
<sequence length="49" mass="5541">MVYIPMKLSHQLPSLSIHNFSRERENWCNRTAPVPYSQASAATIMGCFG</sequence>
<evidence type="ECO:0000313" key="1">
    <source>
        <dbReference type="Proteomes" id="UP000095283"/>
    </source>
</evidence>
<proteinExistence type="predicted"/>
<evidence type="ECO:0000313" key="2">
    <source>
        <dbReference type="WBParaSite" id="Hba_03569"/>
    </source>
</evidence>
<keyword evidence="1" id="KW-1185">Reference proteome</keyword>
<name>A0A1I7WF21_HETBA</name>
<organism evidence="1 2">
    <name type="scientific">Heterorhabditis bacteriophora</name>
    <name type="common">Entomopathogenic nematode worm</name>
    <dbReference type="NCBI Taxonomy" id="37862"/>
    <lineage>
        <taxon>Eukaryota</taxon>
        <taxon>Metazoa</taxon>
        <taxon>Ecdysozoa</taxon>
        <taxon>Nematoda</taxon>
        <taxon>Chromadorea</taxon>
        <taxon>Rhabditida</taxon>
        <taxon>Rhabditina</taxon>
        <taxon>Rhabditomorpha</taxon>
        <taxon>Strongyloidea</taxon>
        <taxon>Heterorhabditidae</taxon>
        <taxon>Heterorhabditis</taxon>
    </lineage>
</organism>
<protein>
    <submittedName>
        <fullName evidence="2">Uncharacterized protein</fullName>
    </submittedName>
</protein>
<accession>A0A1I7WF21</accession>
<dbReference type="Proteomes" id="UP000095283">
    <property type="component" value="Unplaced"/>
</dbReference>
<dbReference type="AlphaFoldDB" id="A0A1I7WF21"/>